<dbReference type="AlphaFoldDB" id="A0A9N7YG73"/>
<feature type="region of interest" description="Disordered" evidence="1">
    <location>
        <begin position="1"/>
        <end position="22"/>
    </location>
</feature>
<comment type="caution">
    <text evidence="2">The sequence shown here is derived from an EMBL/GenBank/DDBJ whole genome shotgun (WGS) entry which is preliminary data.</text>
</comment>
<organism evidence="2 3">
    <name type="scientific">Pleuronectes platessa</name>
    <name type="common">European plaice</name>
    <dbReference type="NCBI Taxonomy" id="8262"/>
    <lineage>
        <taxon>Eukaryota</taxon>
        <taxon>Metazoa</taxon>
        <taxon>Chordata</taxon>
        <taxon>Craniata</taxon>
        <taxon>Vertebrata</taxon>
        <taxon>Euteleostomi</taxon>
        <taxon>Actinopterygii</taxon>
        <taxon>Neopterygii</taxon>
        <taxon>Teleostei</taxon>
        <taxon>Neoteleostei</taxon>
        <taxon>Acanthomorphata</taxon>
        <taxon>Carangaria</taxon>
        <taxon>Pleuronectiformes</taxon>
        <taxon>Pleuronectoidei</taxon>
        <taxon>Pleuronectidae</taxon>
        <taxon>Pleuronectes</taxon>
    </lineage>
</organism>
<name>A0A9N7YG73_PLEPL</name>
<protein>
    <submittedName>
        <fullName evidence="2">Uncharacterized protein</fullName>
    </submittedName>
</protein>
<sequence>MVQKVTAALARPDQSPPGPRRGPVCVHLRAGEPNLRLGVHVPKTTCSAGPFFSPSHQSAWLTVLELTLSGEIWGQVTLCVKVVTYDLWHRCVRQTLSVQQAFPYRFQFCSLSPDLKFKHNHKSNLNTYFKH</sequence>
<reference evidence="2" key="1">
    <citation type="submission" date="2020-03" db="EMBL/GenBank/DDBJ databases">
        <authorList>
            <person name="Weist P."/>
        </authorList>
    </citation>
    <scope>NUCLEOTIDE SEQUENCE</scope>
</reference>
<keyword evidence="3" id="KW-1185">Reference proteome</keyword>
<dbReference type="EMBL" id="CADEAL010000735">
    <property type="protein sequence ID" value="CAB1424518.1"/>
    <property type="molecule type" value="Genomic_DNA"/>
</dbReference>
<proteinExistence type="predicted"/>
<accession>A0A9N7YG73</accession>
<evidence type="ECO:0000313" key="3">
    <source>
        <dbReference type="Proteomes" id="UP001153269"/>
    </source>
</evidence>
<gene>
    <name evidence="2" type="ORF">PLEPLA_LOCUS12446</name>
</gene>
<evidence type="ECO:0000256" key="1">
    <source>
        <dbReference type="SAM" id="MobiDB-lite"/>
    </source>
</evidence>
<dbReference type="Proteomes" id="UP001153269">
    <property type="component" value="Unassembled WGS sequence"/>
</dbReference>
<evidence type="ECO:0000313" key="2">
    <source>
        <dbReference type="EMBL" id="CAB1424518.1"/>
    </source>
</evidence>